<gene>
    <name evidence="4" type="ORF">TVY486_1113970</name>
</gene>
<dbReference type="InterPro" id="IPR050645">
    <property type="entry name" value="Histidine_acid_phosphatase"/>
</dbReference>
<sequence>MSRCRPSAILLWLLVFSALHLDGMGAIELHSVQVIHRHGSRSAIVSYNESQICADTPCGHLNVPGQTMMTKAGEFLRSQYNANTLGPLFPSESYDLGVSYTRSTDVLRTIQSAECLLRGLFPNSTAFLPVVHTVDSATDWLLTSTNVPYSYAFYDADLDWWHNVCNPALDALIDFGTLISIAKEAFSEGFCAEPHHRCKCALMLFDIGAALSANGQIGNFPALQKHLQKLRSVAYLSFKEQYGYLLVVLRMK</sequence>
<dbReference type="Pfam" id="PF00328">
    <property type="entry name" value="His_Phos_2"/>
    <property type="match status" value="1"/>
</dbReference>
<comment type="similarity">
    <text evidence="1">Belongs to the histidine acid phosphatase family.</text>
</comment>
<dbReference type="AlphaFoldDB" id="G0U8I7"/>
<dbReference type="OMA" id="HTVHEED"/>
<dbReference type="EMBL" id="HE573027">
    <property type="protein sequence ID" value="CCC53913.1"/>
    <property type="molecule type" value="Genomic_DNA"/>
</dbReference>
<protein>
    <submittedName>
        <fullName evidence="4">Putative membrane-bound acid phosphatase 2</fullName>
    </submittedName>
</protein>
<evidence type="ECO:0000313" key="4">
    <source>
        <dbReference type="EMBL" id="CCC53913.1"/>
    </source>
</evidence>
<dbReference type="Gene3D" id="3.40.50.1240">
    <property type="entry name" value="Phosphoglycerate mutase-like"/>
    <property type="match status" value="1"/>
</dbReference>
<dbReference type="VEuPathDB" id="TriTrypDB:TvY486_1113970"/>
<dbReference type="PANTHER" id="PTHR11567">
    <property type="entry name" value="ACID PHOSPHATASE-RELATED"/>
    <property type="match status" value="1"/>
</dbReference>
<accession>G0U8I7</accession>
<dbReference type="PANTHER" id="PTHR11567:SF110">
    <property type="entry name" value="2-PHOSPHOXYLOSE PHOSPHATASE 1"/>
    <property type="match status" value="1"/>
</dbReference>
<dbReference type="InterPro" id="IPR000560">
    <property type="entry name" value="His_Pase_clade-2"/>
</dbReference>
<dbReference type="PROSITE" id="PS00616">
    <property type="entry name" value="HIS_ACID_PHOSPHAT_1"/>
    <property type="match status" value="1"/>
</dbReference>
<dbReference type="CDD" id="cd07061">
    <property type="entry name" value="HP_HAP_like"/>
    <property type="match status" value="1"/>
</dbReference>
<dbReference type="SUPFAM" id="SSF53254">
    <property type="entry name" value="Phosphoglycerate mutase-like"/>
    <property type="match status" value="1"/>
</dbReference>
<proteinExistence type="inferred from homology"/>
<evidence type="ECO:0000256" key="2">
    <source>
        <dbReference type="ARBA" id="ARBA00022801"/>
    </source>
</evidence>
<feature type="signal peptide" evidence="3">
    <location>
        <begin position="1"/>
        <end position="26"/>
    </location>
</feature>
<feature type="chain" id="PRO_5003410054" evidence="3">
    <location>
        <begin position="27"/>
        <end position="252"/>
    </location>
</feature>
<dbReference type="InterPro" id="IPR033379">
    <property type="entry name" value="Acid_Pase_AS"/>
</dbReference>
<organism evidence="4">
    <name type="scientific">Trypanosoma vivax (strain Y486)</name>
    <dbReference type="NCBI Taxonomy" id="1055687"/>
    <lineage>
        <taxon>Eukaryota</taxon>
        <taxon>Discoba</taxon>
        <taxon>Euglenozoa</taxon>
        <taxon>Kinetoplastea</taxon>
        <taxon>Metakinetoplastina</taxon>
        <taxon>Trypanosomatida</taxon>
        <taxon>Trypanosomatidae</taxon>
        <taxon>Trypanosoma</taxon>
        <taxon>Duttonella</taxon>
    </lineage>
</organism>
<evidence type="ECO:0000256" key="1">
    <source>
        <dbReference type="ARBA" id="ARBA00005375"/>
    </source>
</evidence>
<keyword evidence="3" id="KW-0732">Signal</keyword>
<name>G0U8I7_TRYVY</name>
<reference evidence="4" key="1">
    <citation type="journal article" date="2012" name="Proc. Natl. Acad. Sci. U.S.A.">
        <title>Antigenic diversity is generated by distinct evolutionary mechanisms in African trypanosome species.</title>
        <authorList>
            <person name="Jackson A.P."/>
            <person name="Berry A."/>
            <person name="Aslett M."/>
            <person name="Allison H.C."/>
            <person name="Burton P."/>
            <person name="Vavrova-Anderson J."/>
            <person name="Brown R."/>
            <person name="Browne H."/>
            <person name="Corton N."/>
            <person name="Hauser H."/>
            <person name="Gamble J."/>
            <person name="Gilderthorp R."/>
            <person name="Marcello L."/>
            <person name="McQuillan J."/>
            <person name="Otto T.D."/>
            <person name="Quail M.A."/>
            <person name="Sanders M.J."/>
            <person name="van Tonder A."/>
            <person name="Ginger M.L."/>
            <person name="Field M.C."/>
            <person name="Barry J.D."/>
            <person name="Hertz-Fowler C."/>
            <person name="Berriman M."/>
        </authorList>
    </citation>
    <scope>NUCLEOTIDE SEQUENCE</scope>
    <source>
        <strain evidence="4">Y486</strain>
    </source>
</reference>
<keyword evidence="2" id="KW-0378">Hydrolase</keyword>
<evidence type="ECO:0000256" key="3">
    <source>
        <dbReference type="SAM" id="SignalP"/>
    </source>
</evidence>
<dbReference type="GO" id="GO:0016791">
    <property type="term" value="F:phosphatase activity"/>
    <property type="evidence" value="ECO:0007669"/>
    <property type="project" value="TreeGrafter"/>
</dbReference>
<dbReference type="InterPro" id="IPR029033">
    <property type="entry name" value="His_PPase_superfam"/>
</dbReference>